<evidence type="ECO:0000256" key="5">
    <source>
        <dbReference type="SAM" id="MobiDB-lite"/>
    </source>
</evidence>
<evidence type="ECO:0000256" key="6">
    <source>
        <dbReference type="SAM" id="Phobius"/>
    </source>
</evidence>
<feature type="transmembrane region" description="Helical" evidence="6">
    <location>
        <begin position="44"/>
        <end position="65"/>
    </location>
</feature>
<feature type="transmembrane region" description="Helical" evidence="6">
    <location>
        <begin position="115"/>
        <end position="134"/>
    </location>
</feature>
<gene>
    <name evidence="8" type="ORF">ALAG00032_LOCUS14212</name>
</gene>
<evidence type="ECO:0008006" key="9">
    <source>
        <dbReference type="Google" id="ProtNLM"/>
    </source>
</evidence>
<evidence type="ECO:0000256" key="7">
    <source>
        <dbReference type="SAM" id="SignalP"/>
    </source>
</evidence>
<keyword evidence="3 6" id="KW-1133">Transmembrane helix</keyword>
<feature type="transmembrane region" description="Helical" evidence="6">
    <location>
        <begin position="197"/>
        <end position="221"/>
    </location>
</feature>
<dbReference type="Pfam" id="PF04142">
    <property type="entry name" value="Nuc_sug_transp"/>
    <property type="match status" value="1"/>
</dbReference>
<name>A0A7S3K3L6_9STRA</name>
<protein>
    <recommendedName>
        <fullName evidence="9">EamA domain-containing protein</fullName>
    </recommendedName>
</protein>
<feature type="compositionally biased region" description="Low complexity" evidence="5">
    <location>
        <begin position="366"/>
        <end position="377"/>
    </location>
</feature>
<feature type="transmembrane region" description="Helical" evidence="6">
    <location>
        <begin position="143"/>
        <end position="162"/>
    </location>
</feature>
<dbReference type="PANTHER" id="PTHR10231">
    <property type="entry name" value="NUCLEOTIDE-SUGAR TRANSMEMBRANE TRANSPORTER"/>
    <property type="match status" value="1"/>
</dbReference>
<evidence type="ECO:0000256" key="2">
    <source>
        <dbReference type="ARBA" id="ARBA00022692"/>
    </source>
</evidence>
<evidence type="ECO:0000313" key="8">
    <source>
        <dbReference type="EMBL" id="CAE0373411.1"/>
    </source>
</evidence>
<feature type="signal peptide" evidence="7">
    <location>
        <begin position="1"/>
        <end position="28"/>
    </location>
</feature>
<dbReference type="GO" id="GO:0015165">
    <property type="term" value="F:pyrimidine nucleotide-sugar transmembrane transporter activity"/>
    <property type="evidence" value="ECO:0007669"/>
    <property type="project" value="InterPro"/>
</dbReference>
<feature type="transmembrane region" description="Helical" evidence="6">
    <location>
        <begin position="86"/>
        <end position="109"/>
    </location>
</feature>
<sequence length="429" mass="45897">MKKPSFSGSGFWTIVVALILMSVSTLQALAATLSKKDGIYPYKVIGATMMSELFKLVASLSLLIMEITSSSGGNLRIALHATKRSIIMAAVPGISYQILNNLNFVTLYYVDAPTFQILGNLKIVATGLAGWLLLGRSLSKGKWLALTLLTFGAATSQISTFTQNQRERCSNNQNQLTESSSIPPAQIIIQQDMSSKFIGYISAITCVFLSASMGVFTEMYMKGNPASIHFQNLQLYFFGIFANIFALFFRDEIGPNATTSLLHGFNFWAWITVLTNGSCGLAVSFLLRYADSIAKTYSSCLAIPCTSIASFLFLSTPIGAPNIFGSGIMLISLAYYYFGESLFATTIGTKPSNTTADRAQAIVANKPVSSKKPSPKSTRGAAAGIERKNISLTTTATTSAGGDTHHSNGKSNLHAHSTGKAPLAHGIGT</sequence>
<reference evidence="8" key="1">
    <citation type="submission" date="2021-01" db="EMBL/GenBank/DDBJ databases">
        <authorList>
            <person name="Corre E."/>
            <person name="Pelletier E."/>
            <person name="Niang G."/>
            <person name="Scheremetjew M."/>
            <person name="Finn R."/>
            <person name="Kale V."/>
            <person name="Holt S."/>
            <person name="Cochrane G."/>
            <person name="Meng A."/>
            <person name="Brown T."/>
            <person name="Cohen L."/>
        </authorList>
    </citation>
    <scope>NUCLEOTIDE SEQUENCE</scope>
    <source>
        <strain evidence="8">CCMP1510</strain>
    </source>
</reference>
<evidence type="ECO:0000256" key="4">
    <source>
        <dbReference type="ARBA" id="ARBA00023136"/>
    </source>
</evidence>
<keyword evidence="7" id="KW-0732">Signal</keyword>
<dbReference type="InterPro" id="IPR007271">
    <property type="entry name" value="Nuc_sug_transpt"/>
</dbReference>
<accession>A0A7S3K3L6</accession>
<organism evidence="8">
    <name type="scientific">Aureoumbra lagunensis</name>
    <dbReference type="NCBI Taxonomy" id="44058"/>
    <lineage>
        <taxon>Eukaryota</taxon>
        <taxon>Sar</taxon>
        <taxon>Stramenopiles</taxon>
        <taxon>Ochrophyta</taxon>
        <taxon>Pelagophyceae</taxon>
        <taxon>Pelagomonadales</taxon>
        <taxon>Aureoumbra</taxon>
    </lineage>
</organism>
<feature type="chain" id="PRO_5031187871" description="EamA domain-containing protein" evidence="7">
    <location>
        <begin position="29"/>
        <end position="429"/>
    </location>
</feature>
<feature type="transmembrane region" description="Helical" evidence="6">
    <location>
        <begin position="296"/>
        <end position="314"/>
    </location>
</feature>
<keyword evidence="4 6" id="KW-0472">Membrane</keyword>
<evidence type="ECO:0000256" key="3">
    <source>
        <dbReference type="ARBA" id="ARBA00022989"/>
    </source>
</evidence>
<dbReference type="GO" id="GO:0000139">
    <property type="term" value="C:Golgi membrane"/>
    <property type="evidence" value="ECO:0007669"/>
    <property type="project" value="InterPro"/>
</dbReference>
<feature type="transmembrane region" description="Helical" evidence="6">
    <location>
        <begin position="320"/>
        <end position="338"/>
    </location>
</feature>
<dbReference type="InterPro" id="IPR037185">
    <property type="entry name" value="EmrE-like"/>
</dbReference>
<comment type="subcellular location">
    <subcellularLocation>
        <location evidence="1">Membrane</location>
        <topology evidence="1">Multi-pass membrane protein</topology>
    </subcellularLocation>
</comment>
<evidence type="ECO:0000256" key="1">
    <source>
        <dbReference type="ARBA" id="ARBA00004141"/>
    </source>
</evidence>
<dbReference type="EMBL" id="HBIJ01021878">
    <property type="protein sequence ID" value="CAE0373411.1"/>
    <property type="molecule type" value="Transcribed_RNA"/>
</dbReference>
<keyword evidence="2 6" id="KW-0812">Transmembrane</keyword>
<feature type="transmembrane region" description="Helical" evidence="6">
    <location>
        <begin position="269"/>
        <end position="289"/>
    </location>
</feature>
<feature type="transmembrane region" description="Helical" evidence="6">
    <location>
        <begin position="233"/>
        <end position="249"/>
    </location>
</feature>
<dbReference type="SUPFAM" id="SSF103481">
    <property type="entry name" value="Multidrug resistance efflux transporter EmrE"/>
    <property type="match status" value="1"/>
</dbReference>
<dbReference type="AlphaFoldDB" id="A0A7S3K3L6"/>
<feature type="region of interest" description="Disordered" evidence="5">
    <location>
        <begin position="365"/>
        <end position="384"/>
    </location>
</feature>
<feature type="region of interest" description="Disordered" evidence="5">
    <location>
        <begin position="394"/>
        <end position="429"/>
    </location>
</feature>
<proteinExistence type="predicted"/>